<reference evidence="2" key="1">
    <citation type="submission" date="2019-10" db="EMBL/GenBank/DDBJ databases">
        <authorList>
            <person name="Zhang R."/>
            <person name="Pan Y."/>
            <person name="Wang J."/>
            <person name="Ma R."/>
            <person name="Yu S."/>
        </authorList>
    </citation>
    <scope>NUCLEOTIDE SEQUENCE</scope>
    <source>
        <strain evidence="2">LA-IB0</strain>
        <tissue evidence="2">Leaf</tissue>
    </source>
</reference>
<protein>
    <submittedName>
        <fullName evidence="2">Uncharacterized protein</fullName>
    </submittedName>
</protein>
<feature type="compositionally biased region" description="Low complexity" evidence="1">
    <location>
        <begin position="248"/>
        <end position="257"/>
    </location>
</feature>
<accession>A0AAV6XBG8</accession>
<evidence type="ECO:0000313" key="2">
    <source>
        <dbReference type="EMBL" id="KAG8377761.1"/>
    </source>
</evidence>
<organism evidence="2 3">
    <name type="scientific">Buddleja alternifolia</name>
    <dbReference type="NCBI Taxonomy" id="168488"/>
    <lineage>
        <taxon>Eukaryota</taxon>
        <taxon>Viridiplantae</taxon>
        <taxon>Streptophyta</taxon>
        <taxon>Embryophyta</taxon>
        <taxon>Tracheophyta</taxon>
        <taxon>Spermatophyta</taxon>
        <taxon>Magnoliopsida</taxon>
        <taxon>eudicotyledons</taxon>
        <taxon>Gunneridae</taxon>
        <taxon>Pentapetalae</taxon>
        <taxon>asterids</taxon>
        <taxon>lamiids</taxon>
        <taxon>Lamiales</taxon>
        <taxon>Scrophulariaceae</taxon>
        <taxon>Buddlejeae</taxon>
        <taxon>Buddleja</taxon>
    </lineage>
</organism>
<keyword evidence="3" id="KW-1185">Reference proteome</keyword>
<dbReference type="PANTHER" id="PTHR31300">
    <property type="entry name" value="LIPASE"/>
    <property type="match status" value="1"/>
</dbReference>
<dbReference type="Proteomes" id="UP000826271">
    <property type="component" value="Unassembled WGS sequence"/>
</dbReference>
<proteinExistence type="predicted"/>
<comment type="caution">
    <text evidence="2">The sequence shown here is derived from an EMBL/GenBank/DDBJ whole genome shotgun (WGS) entry which is preliminary data.</text>
</comment>
<evidence type="ECO:0000256" key="1">
    <source>
        <dbReference type="SAM" id="MobiDB-lite"/>
    </source>
</evidence>
<name>A0AAV6XBG8_9LAMI</name>
<dbReference type="EMBL" id="WHWC01000008">
    <property type="protein sequence ID" value="KAG8377761.1"/>
    <property type="molecule type" value="Genomic_DNA"/>
</dbReference>
<feature type="region of interest" description="Disordered" evidence="1">
    <location>
        <begin position="240"/>
        <end position="262"/>
    </location>
</feature>
<sequence length="436" mass="49289">MVNPSMRKLCPNLDKEGGLETVLEVPIPEEMFNKMGSNAALRWHNMRNLMRAHHRGAADKWTTEAANPLAPSAASSTNDQFMLLLKLVGSAFIPYRAQLDHAVTRPIKDGTIWYREVIQAAKCSPYGARYMFNFRDFCHKFEYWSNIPLLLLLLHKQEASTAKYIVQQYLAAMGGLDALNAINSMYAVGQVKMVVASDAGVGNSEITKRNCEAGGFVLWQKNPDLWYLELVVSGHKISAGSDGKIAWSQSSSNSNVSRGPPRPLRRFFQGLDPRSTANLFLNTVCIGEKTIKNEDCFILKLETSSDILKAQSTPNTEIVYHTIWGYFSQRTGLLIQFEDTKLIRMKTAIGDDNVFYETSMESVLEDYRLVDGINIAHSGNTCAKLYRYGKTLKRKWKLEETWKIEEVDFNICGLSMDYFLPPADVKKENEHDEHGM</sequence>
<gene>
    <name evidence="2" type="ORF">BUALT_Bualt08G0066600</name>
</gene>
<dbReference type="InterPro" id="IPR006873">
    <property type="entry name" value="DUF620"/>
</dbReference>
<dbReference type="AlphaFoldDB" id="A0AAV6XBG8"/>
<dbReference type="Pfam" id="PF04788">
    <property type="entry name" value="DUF620"/>
    <property type="match status" value="1"/>
</dbReference>
<dbReference type="PANTHER" id="PTHR31300:SF25">
    <property type="entry name" value="DUF620 FAMILY PROTEIN (DUF620)"/>
    <property type="match status" value="1"/>
</dbReference>
<evidence type="ECO:0000313" key="3">
    <source>
        <dbReference type="Proteomes" id="UP000826271"/>
    </source>
</evidence>